<dbReference type="InterPro" id="IPR004089">
    <property type="entry name" value="MCPsignal_dom"/>
</dbReference>
<comment type="similarity">
    <text evidence="2">Belongs to the methyl-accepting chemotaxis (MCP) protein family.</text>
</comment>
<dbReference type="InterPro" id="IPR024478">
    <property type="entry name" value="HlyB_4HB_MCP"/>
</dbReference>
<organism evidence="7 8">
    <name type="scientific">Lacrimispora xylanisolvens</name>
    <dbReference type="NCBI Taxonomy" id="384636"/>
    <lineage>
        <taxon>Bacteria</taxon>
        <taxon>Bacillati</taxon>
        <taxon>Bacillota</taxon>
        <taxon>Clostridia</taxon>
        <taxon>Lachnospirales</taxon>
        <taxon>Lachnospiraceae</taxon>
        <taxon>Lacrimispora</taxon>
    </lineage>
</organism>
<keyword evidence="4" id="KW-0472">Membrane</keyword>
<dbReference type="GO" id="GO:0007165">
    <property type="term" value="P:signal transduction"/>
    <property type="evidence" value="ECO:0007669"/>
    <property type="project" value="UniProtKB-KW"/>
</dbReference>
<keyword evidence="8" id="KW-1185">Reference proteome</keyword>
<feature type="transmembrane region" description="Helical" evidence="4">
    <location>
        <begin position="12"/>
        <end position="36"/>
    </location>
</feature>
<keyword evidence="3" id="KW-0807">Transducer</keyword>
<evidence type="ECO:0000256" key="4">
    <source>
        <dbReference type="SAM" id="Phobius"/>
    </source>
</evidence>
<sequence>MKKFKNYSISKKLITGFLTVTVIMLLVGAVGLLGMARIDAMDTYMYQVKTAPMNDLILAIENLYQIKSDSRDMVIQTGDSQKLSELEQNYKTQKEEFLNHAAAYKKSIDPADSESHGIIDEGVKLFTDTYDPAVLKCLEAAKGGNQKTSSAALTESSDQIQTIYNNFNTLISNRMDGIRSTSENNDRTAAFASFILIAFVIMGAAAAIYLGIRISRMISEPIGHVVEAADRISLGYTDVNLGHIDSEDETGKLAESFKRMLESIRSQTAAAENISRGDFTREVPVRSEGDVLGLALERIKNDLNQTLLTIRTAAQQVHTGAEQVSSGAQALASGATEQAATIEELNASVTGVARQAEQNAENVEKATVYVREAGDGVNEGNIHMQKLNDTMKEIGASSHKISSITKVIEDIAFQTNILALNAAVESARAGSAGKGFAVVADEVRNLATKSSEAARQTAELIEQSVNRITDGEKYASETAVILKVVSEKASLAVSAIHEISEASSSQVLAIGEINQGLTQVSSVVQTNAATAEESSASSEEMAAQAEMLNQAVGRFSLSDDEPVINRFEKPAFVTSAKIDYSSDKY</sequence>
<dbReference type="InterPro" id="IPR003660">
    <property type="entry name" value="HAMP_dom"/>
</dbReference>
<protein>
    <submittedName>
        <fullName evidence="7">Methyl-accepting chemotaxis protein</fullName>
    </submittedName>
</protein>
<dbReference type="Proteomes" id="UP000237749">
    <property type="component" value="Unassembled WGS sequence"/>
</dbReference>
<keyword evidence="4" id="KW-0812">Transmembrane</keyword>
<dbReference type="OrthoDB" id="1117783at2"/>
<dbReference type="RefSeq" id="WP_104438549.1">
    <property type="nucleotide sequence ID" value="NZ_PTJA01000012.1"/>
</dbReference>
<dbReference type="Pfam" id="PF00672">
    <property type="entry name" value="HAMP"/>
    <property type="match status" value="1"/>
</dbReference>
<dbReference type="CDD" id="cd06225">
    <property type="entry name" value="HAMP"/>
    <property type="match status" value="2"/>
</dbReference>
<dbReference type="GO" id="GO:0006935">
    <property type="term" value="P:chemotaxis"/>
    <property type="evidence" value="ECO:0007669"/>
    <property type="project" value="UniProtKB-KW"/>
</dbReference>
<dbReference type="GO" id="GO:0004888">
    <property type="term" value="F:transmembrane signaling receptor activity"/>
    <property type="evidence" value="ECO:0007669"/>
    <property type="project" value="InterPro"/>
</dbReference>
<dbReference type="Pfam" id="PF00015">
    <property type="entry name" value="MCPsignal"/>
    <property type="match status" value="1"/>
</dbReference>
<dbReference type="PROSITE" id="PS50885">
    <property type="entry name" value="HAMP"/>
    <property type="match status" value="1"/>
</dbReference>
<dbReference type="PRINTS" id="PR00260">
    <property type="entry name" value="CHEMTRNSDUCR"/>
</dbReference>
<dbReference type="PROSITE" id="PS50111">
    <property type="entry name" value="CHEMOTAXIS_TRANSDUC_2"/>
    <property type="match status" value="1"/>
</dbReference>
<dbReference type="GO" id="GO:0005886">
    <property type="term" value="C:plasma membrane"/>
    <property type="evidence" value="ECO:0007669"/>
    <property type="project" value="TreeGrafter"/>
</dbReference>
<keyword evidence="1" id="KW-0145">Chemotaxis</keyword>
<accession>A0A2S6HMV5</accession>
<dbReference type="PANTHER" id="PTHR43531">
    <property type="entry name" value="PROTEIN ICFG"/>
    <property type="match status" value="1"/>
</dbReference>
<comment type="caution">
    <text evidence="7">The sequence shown here is derived from an EMBL/GenBank/DDBJ whole genome shotgun (WGS) entry which is preliminary data.</text>
</comment>
<dbReference type="InterPro" id="IPR051310">
    <property type="entry name" value="MCP_chemotaxis"/>
</dbReference>
<evidence type="ECO:0000256" key="3">
    <source>
        <dbReference type="PROSITE-ProRule" id="PRU00284"/>
    </source>
</evidence>
<dbReference type="Gene3D" id="6.10.340.10">
    <property type="match status" value="1"/>
</dbReference>
<evidence type="ECO:0000313" key="7">
    <source>
        <dbReference type="EMBL" id="PPK78842.1"/>
    </source>
</evidence>
<feature type="transmembrane region" description="Helical" evidence="4">
    <location>
        <begin position="189"/>
        <end position="212"/>
    </location>
</feature>
<dbReference type="SUPFAM" id="SSF58104">
    <property type="entry name" value="Methyl-accepting chemotaxis protein (MCP) signaling domain"/>
    <property type="match status" value="1"/>
</dbReference>
<keyword evidence="4" id="KW-1133">Transmembrane helix</keyword>
<reference evidence="7 8" key="1">
    <citation type="submission" date="2018-02" db="EMBL/GenBank/DDBJ databases">
        <title>Genomic Encyclopedia of Archaeal and Bacterial Type Strains, Phase II (KMG-II): from individual species to whole genera.</title>
        <authorList>
            <person name="Goeker M."/>
        </authorList>
    </citation>
    <scope>NUCLEOTIDE SEQUENCE [LARGE SCALE GENOMIC DNA]</scope>
    <source>
        <strain evidence="7 8">DSM 3808</strain>
    </source>
</reference>
<dbReference type="AlphaFoldDB" id="A0A2S6HMV5"/>
<evidence type="ECO:0000259" key="6">
    <source>
        <dbReference type="PROSITE" id="PS50885"/>
    </source>
</evidence>
<gene>
    <name evidence="7" type="ORF">BXY41_1121</name>
</gene>
<name>A0A2S6HMV5_9FIRM</name>
<evidence type="ECO:0000256" key="2">
    <source>
        <dbReference type="ARBA" id="ARBA00029447"/>
    </source>
</evidence>
<dbReference type="Gene3D" id="1.10.287.950">
    <property type="entry name" value="Methyl-accepting chemotaxis protein"/>
    <property type="match status" value="1"/>
</dbReference>
<proteinExistence type="inferred from homology"/>
<dbReference type="EMBL" id="PTJA01000012">
    <property type="protein sequence ID" value="PPK78842.1"/>
    <property type="molecule type" value="Genomic_DNA"/>
</dbReference>
<feature type="domain" description="Methyl-accepting transducer" evidence="5">
    <location>
        <begin position="313"/>
        <end position="542"/>
    </location>
</feature>
<evidence type="ECO:0000259" key="5">
    <source>
        <dbReference type="PROSITE" id="PS50111"/>
    </source>
</evidence>
<dbReference type="SMART" id="SM00283">
    <property type="entry name" value="MA"/>
    <property type="match status" value="1"/>
</dbReference>
<feature type="domain" description="HAMP" evidence="6">
    <location>
        <begin position="216"/>
        <end position="269"/>
    </location>
</feature>
<dbReference type="PANTHER" id="PTHR43531:SF11">
    <property type="entry name" value="METHYL-ACCEPTING CHEMOTAXIS PROTEIN 3"/>
    <property type="match status" value="1"/>
</dbReference>
<dbReference type="InterPro" id="IPR004090">
    <property type="entry name" value="Chemotax_Me-accpt_rcpt"/>
</dbReference>
<dbReference type="SMART" id="SM00304">
    <property type="entry name" value="HAMP"/>
    <property type="match status" value="1"/>
</dbReference>
<evidence type="ECO:0000256" key="1">
    <source>
        <dbReference type="ARBA" id="ARBA00022500"/>
    </source>
</evidence>
<dbReference type="Pfam" id="PF12729">
    <property type="entry name" value="4HB_MCP_1"/>
    <property type="match status" value="1"/>
</dbReference>
<evidence type="ECO:0000313" key="8">
    <source>
        <dbReference type="Proteomes" id="UP000237749"/>
    </source>
</evidence>